<dbReference type="STRING" id="319970.RV00_GL002033"/>
<keyword evidence="4 9" id="KW-0028">Amino-acid biosynthesis</keyword>
<evidence type="ECO:0000256" key="9">
    <source>
        <dbReference type="HAMAP-Rule" id="MF_00134"/>
    </source>
</evidence>
<dbReference type="InterPro" id="IPR001468">
    <property type="entry name" value="Indole-3-GlycerolPSynthase_CS"/>
</dbReference>
<dbReference type="Pfam" id="PF00218">
    <property type="entry name" value="IGPS"/>
    <property type="match status" value="1"/>
</dbReference>
<keyword evidence="6 9" id="KW-0822">Tryptophan biosynthesis</keyword>
<evidence type="ECO:0000256" key="7">
    <source>
        <dbReference type="ARBA" id="ARBA00023141"/>
    </source>
</evidence>
<dbReference type="InterPro" id="IPR045186">
    <property type="entry name" value="Indole-3-glycerol_P_synth"/>
</dbReference>
<keyword evidence="8 9" id="KW-0456">Lyase</keyword>
<comment type="caution">
    <text evidence="11">The sequence shown here is derived from an EMBL/GenBank/DDBJ whole genome shotgun (WGS) entry which is preliminary data.</text>
</comment>
<evidence type="ECO:0000256" key="4">
    <source>
        <dbReference type="ARBA" id="ARBA00022605"/>
    </source>
</evidence>
<gene>
    <name evidence="9" type="primary">trpC</name>
    <name evidence="11" type="ORF">RV00_GL002033</name>
</gene>
<dbReference type="HAMAP" id="MF_00134_B">
    <property type="entry name" value="IGPS_B"/>
    <property type="match status" value="1"/>
</dbReference>
<evidence type="ECO:0000256" key="3">
    <source>
        <dbReference type="ARBA" id="ARBA00008737"/>
    </source>
</evidence>
<dbReference type="UniPathway" id="UPA00035">
    <property type="reaction ID" value="UER00043"/>
</dbReference>
<dbReference type="GO" id="GO:0000162">
    <property type="term" value="P:L-tryptophan biosynthetic process"/>
    <property type="evidence" value="ECO:0007669"/>
    <property type="project" value="UniProtKB-UniRule"/>
</dbReference>
<dbReference type="OrthoDB" id="9804217at2"/>
<dbReference type="SUPFAM" id="SSF51366">
    <property type="entry name" value="Ribulose-phoshate binding barrel"/>
    <property type="match status" value="1"/>
</dbReference>
<name>A0A1L8SUY2_9ENTE</name>
<evidence type="ECO:0000313" key="11">
    <source>
        <dbReference type="EMBL" id="OJG35889.1"/>
    </source>
</evidence>
<dbReference type="FunFam" id="3.20.20.70:FF:000024">
    <property type="entry name" value="Indole-3-glycerol phosphate synthase"/>
    <property type="match status" value="1"/>
</dbReference>
<dbReference type="InterPro" id="IPR013798">
    <property type="entry name" value="Indole-3-glycerol_P_synth_dom"/>
</dbReference>
<dbReference type="NCBIfam" id="NF001371">
    <property type="entry name" value="PRK00278.1-3"/>
    <property type="match status" value="1"/>
</dbReference>
<dbReference type="EC" id="4.1.1.48" evidence="9"/>
<reference evidence="11 12" key="1">
    <citation type="submission" date="2014-12" db="EMBL/GenBank/DDBJ databases">
        <title>Draft genome sequences of 29 type strains of Enterococci.</title>
        <authorList>
            <person name="Zhong Z."/>
            <person name="Sun Z."/>
            <person name="Liu W."/>
            <person name="Zhang W."/>
            <person name="Zhang H."/>
        </authorList>
    </citation>
    <scope>NUCLEOTIDE SEQUENCE [LARGE SCALE GENOMIC DNA]</scope>
    <source>
        <strain evidence="11 12">DSM 22802</strain>
    </source>
</reference>
<dbReference type="PANTHER" id="PTHR22854">
    <property type="entry name" value="TRYPTOPHAN BIOSYNTHESIS PROTEIN"/>
    <property type="match status" value="1"/>
</dbReference>
<dbReference type="Proteomes" id="UP000183700">
    <property type="component" value="Unassembled WGS sequence"/>
</dbReference>
<dbReference type="PANTHER" id="PTHR22854:SF2">
    <property type="entry name" value="INDOLE-3-GLYCEROL-PHOSPHATE SYNTHASE"/>
    <property type="match status" value="1"/>
</dbReference>
<evidence type="ECO:0000256" key="8">
    <source>
        <dbReference type="ARBA" id="ARBA00023239"/>
    </source>
</evidence>
<keyword evidence="12" id="KW-1185">Reference proteome</keyword>
<comment type="pathway">
    <text evidence="2 9">Amino-acid biosynthesis; L-tryptophan biosynthesis; L-tryptophan from chorismate: step 4/5.</text>
</comment>
<accession>A0A1L8SUY2</accession>
<keyword evidence="5 9" id="KW-0210">Decarboxylase</keyword>
<dbReference type="InterPro" id="IPR013785">
    <property type="entry name" value="Aldolase_TIM"/>
</dbReference>
<evidence type="ECO:0000256" key="1">
    <source>
        <dbReference type="ARBA" id="ARBA00001633"/>
    </source>
</evidence>
<dbReference type="AlphaFoldDB" id="A0A1L8SUY2"/>
<organism evidence="11 12">
    <name type="scientific">Enterococcus devriesei</name>
    <dbReference type="NCBI Taxonomy" id="319970"/>
    <lineage>
        <taxon>Bacteria</taxon>
        <taxon>Bacillati</taxon>
        <taxon>Bacillota</taxon>
        <taxon>Bacilli</taxon>
        <taxon>Lactobacillales</taxon>
        <taxon>Enterococcaceae</taxon>
        <taxon>Enterococcus</taxon>
    </lineage>
</organism>
<evidence type="ECO:0000259" key="10">
    <source>
        <dbReference type="Pfam" id="PF00218"/>
    </source>
</evidence>
<evidence type="ECO:0000256" key="6">
    <source>
        <dbReference type="ARBA" id="ARBA00022822"/>
    </source>
</evidence>
<protein>
    <recommendedName>
        <fullName evidence="9">Indole-3-glycerol phosphate synthase</fullName>
        <shortName evidence="9">IGPS</shortName>
        <ecNumber evidence="9">4.1.1.48</ecNumber>
    </recommendedName>
</protein>
<dbReference type="GO" id="GO:0004425">
    <property type="term" value="F:indole-3-glycerol-phosphate synthase activity"/>
    <property type="evidence" value="ECO:0007669"/>
    <property type="project" value="UniProtKB-UniRule"/>
</dbReference>
<dbReference type="CDD" id="cd00331">
    <property type="entry name" value="IGPS"/>
    <property type="match status" value="1"/>
</dbReference>
<sequence>MDFLTKILQEKQKEVENLATVQAVPEIMRPSFQQTVKEHPEKMHVIGEIKRASPSKGDINQAVDILQQAKDYEKAGVSAISVLTDPVFFKGQISDLAAVAQVVKVPLLCKDFIIDERQLDRAKQAGASIVLLIIAALSSQRLAELYHYAKALDLEVLVEVHDAEELKQAQKIGAKIIGINNRNLKTFEVTIQTSLDLAQPASDTIYISESGFKAAEDVEKIKTTYQGILVGETLMTAADPAHKIDELQVKRE</sequence>
<evidence type="ECO:0000256" key="5">
    <source>
        <dbReference type="ARBA" id="ARBA00022793"/>
    </source>
</evidence>
<dbReference type="GO" id="GO:0004640">
    <property type="term" value="F:phosphoribosylanthranilate isomerase activity"/>
    <property type="evidence" value="ECO:0007669"/>
    <property type="project" value="TreeGrafter"/>
</dbReference>
<dbReference type="Gene3D" id="3.20.20.70">
    <property type="entry name" value="Aldolase class I"/>
    <property type="match status" value="1"/>
</dbReference>
<feature type="domain" description="Indole-3-glycerol phosphate synthase" evidence="10">
    <location>
        <begin position="6"/>
        <end position="247"/>
    </location>
</feature>
<dbReference type="PROSITE" id="PS00614">
    <property type="entry name" value="IGPS"/>
    <property type="match status" value="1"/>
</dbReference>
<proteinExistence type="inferred from homology"/>
<comment type="catalytic activity">
    <reaction evidence="1 9">
        <text>1-(2-carboxyphenylamino)-1-deoxy-D-ribulose 5-phosphate + H(+) = (1S,2R)-1-C-(indol-3-yl)glycerol 3-phosphate + CO2 + H2O</text>
        <dbReference type="Rhea" id="RHEA:23476"/>
        <dbReference type="ChEBI" id="CHEBI:15377"/>
        <dbReference type="ChEBI" id="CHEBI:15378"/>
        <dbReference type="ChEBI" id="CHEBI:16526"/>
        <dbReference type="ChEBI" id="CHEBI:58613"/>
        <dbReference type="ChEBI" id="CHEBI:58866"/>
        <dbReference type="EC" id="4.1.1.48"/>
    </reaction>
</comment>
<dbReference type="RefSeq" id="WP_071861866.1">
    <property type="nucleotide sequence ID" value="NZ_JBHLVS010000013.1"/>
</dbReference>
<comment type="similarity">
    <text evidence="3 9">Belongs to the TrpC family.</text>
</comment>
<dbReference type="NCBIfam" id="NF001377">
    <property type="entry name" value="PRK00278.2-4"/>
    <property type="match status" value="1"/>
</dbReference>
<keyword evidence="7 9" id="KW-0057">Aromatic amino acid biosynthesis</keyword>
<evidence type="ECO:0000256" key="2">
    <source>
        <dbReference type="ARBA" id="ARBA00004696"/>
    </source>
</evidence>
<dbReference type="InterPro" id="IPR011060">
    <property type="entry name" value="RibuloseP-bd_barrel"/>
</dbReference>
<evidence type="ECO:0000313" key="12">
    <source>
        <dbReference type="Proteomes" id="UP000183700"/>
    </source>
</evidence>
<dbReference type="EMBL" id="JXKM01000004">
    <property type="protein sequence ID" value="OJG35889.1"/>
    <property type="molecule type" value="Genomic_DNA"/>
</dbReference>